<keyword evidence="11" id="KW-0175">Coiled coil</keyword>
<dbReference type="GO" id="GO:0000978">
    <property type="term" value="F:RNA polymerase II cis-regulatory region sequence-specific DNA binding"/>
    <property type="evidence" value="ECO:0007669"/>
    <property type="project" value="TreeGrafter"/>
</dbReference>
<evidence type="ECO:0000256" key="7">
    <source>
        <dbReference type="ARBA" id="ARBA00023015"/>
    </source>
</evidence>
<evidence type="ECO:0000256" key="9">
    <source>
        <dbReference type="ARBA" id="ARBA00023163"/>
    </source>
</evidence>
<keyword evidence="8" id="KW-0238">DNA-binding</keyword>
<evidence type="ECO:0000256" key="5">
    <source>
        <dbReference type="ARBA" id="ARBA00022771"/>
    </source>
</evidence>
<evidence type="ECO:0000256" key="3">
    <source>
        <dbReference type="ARBA" id="ARBA00022491"/>
    </source>
</evidence>
<dbReference type="PANTHER" id="PTHR46297:SF1">
    <property type="entry name" value="ZINC FINGER CCCH-TYPE WITH G PATCH DOMAIN-CONTAINING PROTEIN"/>
    <property type="match status" value="1"/>
</dbReference>
<evidence type="ECO:0000313" key="17">
    <source>
        <dbReference type="Proteomes" id="UP000663829"/>
    </source>
</evidence>
<keyword evidence="9" id="KW-0804">Transcription</keyword>
<dbReference type="InterPro" id="IPR000571">
    <property type="entry name" value="Znf_CCCH"/>
</dbReference>
<reference evidence="15" key="1">
    <citation type="submission" date="2021-02" db="EMBL/GenBank/DDBJ databases">
        <authorList>
            <person name="Nowell W R."/>
        </authorList>
    </citation>
    <scope>NUCLEOTIDE SEQUENCE</scope>
</reference>
<name>A0A814JV33_9BILA</name>
<keyword evidence="3" id="KW-0678">Repressor</keyword>
<evidence type="ECO:0000256" key="4">
    <source>
        <dbReference type="ARBA" id="ARBA00022723"/>
    </source>
</evidence>
<protein>
    <recommendedName>
        <fullName evidence="2">Zinc finger CCCH-type with G patch domain-containing protein</fullName>
    </recommendedName>
</protein>
<comment type="subcellular location">
    <subcellularLocation>
        <location evidence="1">Nucleus</location>
    </subcellularLocation>
</comment>
<dbReference type="Gene3D" id="2.30.30.1190">
    <property type="match status" value="1"/>
</dbReference>
<dbReference type="SMART" id="SM00443">
    <property type="entry name" value="G_patch"/>
    <property type="match status" value="1"/>
</dbReference>
<feature type="coiled-coil region" evidence="11">
    <location>
        <begin position="393"/>
        <end position="420"/>
    </location>
</feature>
<dbReference type="GO" id="GO:0005634">
    <property type="term" value="C:nucleus"/>
    <property type="evidence" value="ECO:0007669"/>
    <property type="project" value="UniProtKB-SubCell"/>
</dbReference>
<accession>A0A814JV33</accession>
<evidence type="ECO:0000256" key="8">
    <source>
        <dbReference type="ARBA" id="ARBA00023125"/>
    </source>
</evidence>
<dbReference type="EMBL" id="CAJNOQ010004016">
    <property type="protein sequence ID" value="CAF1040740.1"/>
    <property type="molecule type" value="Genomic_DNA"/>
</dbReference>
<evidence type="ECO:0000256" key="6">
    <source>
        <dbReference type="ARBA" id="ARBA00022833"/>
    </source>
</evidence>
<dbReference type="PANTHER" id="PTHR46297">
    <property type="entry name" value="ZINC FINGER CCCH-TYPE WITH G PATCH DOMAIN-CONTAINING PROTEIN"/>
    <property type="match status" value="1"/>
</dbReference>
<dbReference type="Proteomes" id="UP000681722">
    <property type="component" value="Unassembled WGS sequence"/>
</dbReference>
<keyword evidence="10" id="KW-0539">Nucleus</keyword>
<dbReference type="InterPro" id="IPR000467">
    <property type="entry name" value="G_patch_dom"/>
</dbReference>
<feature type="region of interest" description="Disordered" evidence="12">
    <location>
        <begin position="224"/>
        <end position="248"/>
    </location>
</feature>
<organism evidence="15 17">
    <name type="scientific">Didymodactylos carnosus</name>
    <dbReference type="NCBI Taxonomy" id="1234261"/>
    <lineage>
        <taxon>Eukaryota</taxon>
        <taxon>Metazoa</taxon>
        <taxon>Spiralia</taxon>
        <taxon>Gnathifera</taxon>
        <taxon>Rotifera</taxon>
        <taxon>Eurotatoria</taxon>
        <taxon>Bdelloidea</taxon>
        <taxon>Philodinida</taxon>
        <taxon>Philodinidae</taxon>
        <taxon>Didymodactylos</taxon>
    </lineage>
</organism>
<keyword evidence="5" id="KW-0863">Zinc-finger</keyword>
<evidence type="ECO:0000256" key="12">
    <source>
        <dbReference type="SAM" id="MobiDB-lite"/>
    </source>
</evidence>
<evidence type="ECO:0000313" key="16">
    <source>
        <dbReference type="EMBL" id="CAF3810978.1"/>
    </source>
</evidence>
<keyword evidence="4" id="KW-0479">Metal-binding</keyword>
<dbReference type="InterPro" id="IPR041367">
    <property type="entry name" value="Znf-CCCH_4"/>
</dbReference>
<gene>
    <name evidence="15" type="ORF">GPM918_LOCUS15764</name>
    <name evidence="16" type="ORF">SRO942_LOCUS15764</name>
</gene>
<evidence type="ECO:0000259" key="13">
    <source>
        <dbReference type="SMART" id="SM00356"/>
    </source>
</evidence>
<dbReference type="SUPFAM" id="SSF63748">
    <property type="entry name" value="Tudor/PWWP/MBT"/>
    <property type="match status" value="1"/>
</dbReference>
<dbReference type="SMART" id="SM00356">
    <property type="entry name" value="ZnF_C3H1"/>
    <property type="match status" value="1"/>
</dbReference>
<dbReference type="Pfam" id="PF18044">
    <property type="entry name" value="zf-CCCH_4"/>
    <property type="match status" value="1"/>
</dbReference>
<keyword evidence="7" id="KW-0805">Transcription regulation</keyword>
<dbReference type="EMBL" id="CAJOBC010004016">
    <property type="protein sequence ID" value="CAF3810978.1"/>
    <property type="molecule type" value="Genomic_DNA"/>
</dbReference>
<evidence type="ECO:0000256" key="10">
    <source>
        <dbReference type="ARBA" id="ARBA00023242"/>
    </source>
</evidence>
<feature type="domain" description="G-patch" evidence="14">
    <location>
        <begin position="260"/>
        <end position="306"/>
    </location>
</feature>
<evidence type="ECO:0000256" key="2">
    <source>
        <dbReference type="ARBA" id="ARBA00022414"/>
    </source>
</evidence>
<sequence length="466" mass="52604">MSDNNSDLLSTYRLQLEQVENTLKETSSDELIQLRDDLREAISLYNSYEQVEEIILSSDSDDDTEEEAEQNNIVREIVGTKCSVKFSCKTSGLRRHNAVVLGIESVAENSVRVLFCQPTRLDLKPCIHYLNDTCRFGDKCKYSHGYVVGVSDLLEYVEPDFSNLAVGQCCLCKHGENDVWQSAVIESIEHDNHLCVVRFIHFNAIEAIPFESLITTGEVAIDEESSEQTHQLDNDDNTHSGYSTSSTTRTTLGKLGDWEKNTKGIGSKLLLKMGYKVGQGLGKRNQGLVNPIDARILPKGKSLDAVIALRKSNKLQSAFKTKKITTKTIQKQQKSEKLKHKLAEQDVFTFLDKVFVTQTRHGYEDPTPSPIFKNKHKTRSDDVSTSLILSTQVIRKHDEIRQTEKDIRHLEDRIKRNEQSGSLTVAANLKQHLSQKKANYSKLKHVESDLLTKHRNVKVGTIMLAA</sequence>
<dbReference type="OrthoDB" id="5842926at2759"/>
<feature type="domain" description="C3H1-type" evidence="13">
    <location>
        <begin position="122"/>
        <end position="146"/>
    </location>
</feature>
<evidence type="ECO:0000256" key="1">
    <source>
        <dbReference type="ARBA" id="ARBA00004123"/>
    </source>
</evidence>
<dbReference type="Proteomes" id="UP000663829">
    <property type="component" value="Unassembled WGS sequence"/>
</dbReference>
<evidence type="ECO:0000313" key="15">
    <source>
        <dbReference type="EMBL" id="CAF1040740.1"/>
    </source>
</evidence>
<evidence type="ECO:0000256" key="11">
    <source>
        <dbReference type="SAM" id="Coils"/>
    </source>
</evidence>
<keyword evidence="6" id="KW-0862">Zinc</keyword>
<comment type="caution">
    <text evidence="15">The sequence shown here is derived from an EMBL/GenBank/DDBJ whole genome shotgun (WGS) entry which is preliminary data.</text>
</comment>
<dbReference type="Pfam" id="PF01585">
    <property type="entry name" value="G-patch"/>
    <property type="match status" value="1"/>
</dbReference>
<dbReference type="AlphaFoldDB" id="A0A814JV33"/>
<proteinExistence type="predicted"/>
<dbReference type="CDD" id="cd20384">
    <property type="entry name" value="Tudor_ZGPAT"/>
    <property type="match status" value="1"/>
</dbReference>
<dbReference type="GO" id="GO:0001227">
    <property type="term" value="F:DNA-binding transcription repressor activity, RNA polymerase II-specific"/>
    <property type="evidence" value="ECO:0007669"/>
    <property type="project" value="TreeGrafter"/>
</dbReference>
<evidence type="ECO:0000259" key="14">
    <source>
        <dbReference type="SMART" id="SM00443"/>
    </source>
</evidence>
<keyword evidence="17" id="KW-1185">Reference proteome</keyword>
<dbReference type="GO" id="GO:0008270">
    <property type="term" value="F:zinc ion binding"/>
    <property type="evidence" value="ECO:0007669"/>
    <property type="project" value="UniProtKB-KW"/>
</dbReference>
<feature type="compositionally biased region" description="Low complexity" evidence="12">
    <location>
        <begin position="239"/>
        <end position="248"/>
    </location>
</feature>
<dbReference type="Gene3D" id="2.30.30.140">
    <property type="match status" value="1"/>
</dbReference>